<proteinExistence type="inferred from homology"/>
<dbReference type="InterPro" id="IPR042099">
    <property type="entry name" value="ANL_N_sf"/>
</dbReference>
<dbReference type="PROSITE" id="PS00455">
    <property type="entry name" value="AMP_BINDING"/>
    <property type="match status" value="1"/>
</dbReference>
<dbReference type="Pfam" id="PF16177">
    <property type="entry name" value="ACAS_N"/>
    <property type="match status" value="1"/>
</dbReference>
<evidence type="ECO:0000256" key="1">
    <source>
        <dbReference type="ARBA" id="ARBA00006432"/>
    </source>
</evidence>
<evidence type="ECO:0000313" key="4">
    <source>
        <dbReference type="EMBL" id="KAF4511115.1"/>
    </source>
</evidence>
<sequence>MEFEKAPRKLWEHPHPELTAMWRFMQESNRRYGLTLKSFHDLHKWSCDHRSQFYAQLWDAQRWIHEGSFSRVVDESVPISKLPRWFEGVRLNWAENLLWTRGRDGDGTRSTLHKEDGKTAVTEVREGGRDVVDVTWAELRARVARLATTMHARGVGKGDRVVMVGAHACQTLVVFLATTWLGAVFSSSSTDMGVAGLLQRTAQIDPKFIFFDDAALYNGKVVDLRDKIRGVVAGMHGCPLFEKVVVVERFAGEPRDTSGMAQTERLEQFLQAAPAGSPRPPIRRIGFQDPLIIYYSSGTTGTPKAIVHGVGPLLMNAAKEGKLHFDLTPDDVGLQFTTTGWIMYLSSVAQLVMGGRAVLYDGSPFTPDPAVLLRVAQQQRVSILGVSPRWMTELMKRNIAPRDVVDLSRLKMVTSTGMVLSDQLFAWFYDCGFPGHVQLANMSGGTDIAGSFVLANPLLPVHVGGCVGGALGVPMAMFDHDLDDGSNGVPLAPGVPGDLVSTGAFPNVPLFLWGDSEPAPGPKYHGSYFARFNEAWAQGDFCAVHPVTGAVLMLGRADGVLNPSGIRFGSADIYAVVERCFGAEVAESLCVGQRRAHDVDERVLLFLVMKPGKGEALSRDMVGRVKATIARELTKRHVPEYVFAVPDIPVTVNGKKVELPVKAIVSGKTVKPSGTLLNPGSLDFFYRFQSVEELSEPLAKL</sequence>
<feature type="domain" description="Acetyl-coenzyme A synthetase N-terminal" evidence="3">
    <location>
        <begin position="40"/>
        <end position="96"/>
    </location>
</feature>
<evidence type="ECO:0000259" key="3">
    <source>
        <dbReference type="Pfam" id="PF16177"/>
    </source>
</evidence>
<protein>
    <recommendedName>
        <fullName evidence="6">Acetoacetyl-CoA synthase</fullName>
    </recommendedName>
</protein>
<dbReference type="Proteomes" id="UP000557566">
    <property type="component" value="Unassembled WGS sequence"/>
</dbReference>
<dbReference type="AlphaFoldDB" id="A0A8H4V836"/>
<dbReference type="SUPFAM" id="SSF56801">
    <property type="entry name" value="Acetyl-CoA synthetase-like"/>
    <property type="match status" value="1"/>
</dbReference>
<dbReference type="EMBL" id="JAAVMX010000003">
    <property type="protein sequence ID" value="KAF4511115.1"/>
    <property type="molecule type" value="Genomic_DNA"/>
</dbReference>
<name>A0A8H4V836_9HYPO</name>
<dbReference type="InterPro" id="IPR045851">
    <property type="entry name" value="AMP-bd_C_sf"/>
</dbReference>
<comment type="caution">
    <text evidence="4">The sequence shown here is derived from an EMBL/GenBank/DDBJ whole genome shotgun (WGS) entry which is preliminary data.</text>
</comment>
<evidence type="ECO:0000259" key="2">
    <source>
        <dbReference type="Pfam" id="PF00501"/>
    </source>
</evidence>
<dbReference type="PANTHER" id="PTHR42921">
    <property type="entry name" value="ACETOACETYL-COA SYNTHETASE"/>
    <property type="match status" value="1"/>
</dbReference>
<dbReference type="PANTHER" id="PTHR42921:SF4">
    <property type="entry name" value="ACETOACETYL-COA SYNTHASE (AFU_ORTHOLOGUE AFUA_8G04770)"/>
    <property type="match status" value="1"/>
</dbReference>
<dbReference type="NCBIfam" id="TIGR01217">
    <property type="entry name" value="ac_ac_CoA_syn"/>
    <property type="match status" value="1"/>
</dbReference>
<accession>A0A8H4V836</accession>
<dbReference type="GO" id="GO:0006629">
    <property type="term" value="P:lipid metabolic process"/>
    <property type="evidence" value="ECO:0007669"/>
    <property type="project" value="InterPro"/>
</dbReference>
<dbReference type="InterPro" id="IPR000873">
    <property type="entry name" value="AMP-dep_synth/lig_dom"/>
</dbReference>
<keyword evidence="5" id="KW-1185">Reference proteome</keyword>
<organism evidence="4 5">
    <name type="scientific">Ophiocordyceps sinensis</name>
    <dbReference type="NCBI Taxonomy" id="72228"/>
    <lineage>
        <taxon>Eukaryota</taxon>
        <taxon>Fungi</taxon>
        <taxon>Dikarya</taxon>
        <taxon>Ascomycota</taxon>
        <taxon>Pezizomycotina</taxon>
        <taxon>Sordariomycetes</taxon>
        <taxon>Hypocreomycetidae</taxon>
        <taxon>Hypocreales</taxon>
        <taxon>Ophiocordycipitaceae</taxon>
        <taxon>Ophiocordyceps</taxon>
    </lineage>
</organism>
<dbReference type="Pfam" id="PF00501">
    <property type="entry name" value="AMP-binding"/>
    <property type="match status" value="1"/>
</dbReference>
<evidence type="ECO:0000313" key="5">
    <source>
        <dbReference type="Proteomes" id="UP000557566"/>
    </source>
</evidence>
<dbReference type="InterPro" id="IPR032387">
    <property type="entry name" value="ACAS_N"/>
</dbReference>
<evidence type="ECO:0008006" key="6">
    <source>
        <dbReference type="Google" id="ProtNLM"/>
    </source>
</evidence>
<comment type="similarity">
    <text evidence="1">Belongs to the ATP-dependent AMP-binding enzyme family.</text>
</comment>
<dbReference type="InterPro" id="IPR020845">
    <property type="entry name" value="AMP-binding_CS"/>
</dbReference>
<dbReference type="InterPro" id="IPR005914">
    <property type="entry name" value="Acac_CoA_synth"/>
</dbReference>
<dbReference type="Gene3D" id="3.40.50.12780">
    <property type="entry name" value="N-terminal domain of ligase-like"/>
    <property type="match status" value="1"/>
</dbReference>
<gene>
    <name evidence="4" type="ORF">G6O67_002941</name>
</gene>
<reference evidence="4 5" key="1">
    <citation type="journal article" date="2020" name="Genome Biol. Evol.">
        <title>A new high-quality draft genome assembly of the Chinese cordyceps Ophiocordyceps sinensis.</title>
        <authorList>
            <person name="Shu R."/>
            <person name="Zhang J."/>
            <person name="Meng Q."/>
            <person name="Zhang H."/>
            <person name="Zhou G."/>
            <person name="Li M."/>
            <person name="Wu P."/>
            <person name="Zhao Y."/>
            <person name="Chen C."/>
            <person name="Qin Q."/>
        </authorList>
    </citation>
    <scope>NUCLEOTIDE SEQUENCE [LARGE SCALE GENOMIC DNA]</scope>
    <source>
        <strain evidence="4 5">IOZ07</strain>
    </source>
</reference>
<dbReference type="GO" id="GO:0030729">
    <property type="term" value="F:acetoacetate-CoA ligase activity"/>
    <property type="evidence" value="ECO:0007669"/>
    <property type="project" value="InterPro"/>
</dbReference>
<dbReference type="OrthoDB" id="10253869at2759"/>
<feature type="domain" description="AMP-dependent synthetase/ligase" evidence="2">
    <location>
        <begin position="115"/>
        <end position="504"/>
    </location>
</feature>
<dbReference type="Gene3D" id="3.30.300.30">
    <property type="match status" value="1"/>
</dbReference>